<organism evidence="2 3">
    <name type="scientific">Prymnesium parvum</name>
    <name type="common">Toxic golden alga</name>
    <dbReference type="NCBI Taxonomy" id="97485"/>
    <lineage>
        <taxon>Eukaryota</taxon>
        <taxon>Haptista</taxon>
        <taxon>Haptophyta</taxon>
        <taxon>Prymnesiophyceae</taxon>
        <taxon>Prymnesiales</taxon>
        <taxon>Prymnesiaceae</taxon>
        <taxon>Prymnesium</taxon>
    </lineage>
</organism>
<comment type="caution">
    <text evidence="2">The sequence shown here is derived from an EMBL/GenBank/DDBJ whole genome shotgun (WGS) entry which is preliminary data.</text>
</comment>
<dbReference type="EMBL" id="JBGBPQ010000014">
    <property type="protein sequence ID" value="KAL1511456.1"/>
    <property type="molecule type" value="Genomic_DNA"/>
</dbReference>
<feature type="compositionally biased region" description="Basic and acidic residues" evidence="1">
    <location>
        <begin position="203"/>
        <end position="214"/>
    </location>
</feature>
<dbReference type="InterPro" id="IPR005024">
    <property type="entry name" value="Snf7_fam"/>
</dbReference>
<proteinExistence type="predicted"/>
<evidence type="ECO:0008006" key="4">
    <source>
        <dbReference type="Google" id="ProtNLM"/>
    </source>
</evidence>
<protein>
    <recommendedName>
        <fullName evidence="4">Charged multivesicular body protein 3</fullName>
    </recommendedName>
</protein>
<feature type="compositionally biased region" description="Acidic residues" evidence="1">
    <location>
        <begin position="191"/>
        <end position="202"/>
    </location>
</feature>
<dbReference type="Gene3D" id="6.10.140.1230">
    <property type="match status" value="1"/>
</dbReference>
<keyword evidence="3" id="KW-1185">Reference proteome</keyword>
<dbReference type="Pfam" id="PF03357">
    <property type="entry name" value="Snf7"/>
    <property type="match status" value="1"/>
</dbReference>
<reference evidence="2 3" key="1">
    <citation type="journal article" date="2024" name="Science">
        <title>Giant polyketide synthase enzymes in the biosynthesis of giant marine polyether toxins.</title>
        <authorList>
            <person name="Fallon T.R."/>
            <person name="Shende V.V."/>
            <person name="Wierzbicki I.H."/>
            <person name="Pendleton A.L."/>
            <person name="Watervoot N.F."/>
            <person name="Auber R.P."/>
            <person name="Gonzalez D.J."/>
            <person name="Wisecaver J.H."/>
            <person name="Moore B.S."/>
        </authorList>
    </citation>
    <scope>NUCLEOTIDE SEQUENCE [LARGE SCALE GENOMIC DNA]</scope>
    <source>
        <strain evidence="2 3">12B1</strain>
    </source>
</reference>
<dbReference type="AlphaFoldDB" id="A0AB34J2R1"/>
<accession>A0AB34J2R1</accession>
<gene>
    <name evidence="2" type="ORF">AB1Y20_006255</name>
</gene>
<evidence type="ECO:0000256" key="1">
    <source>
        <dbReference type="SAM" id="MobiDB-lite"/>
    </source>
</evidence>
<evidence type="ECO:0000313" key="3">
    <source>
        <dbReference type="Proteomes" id="UP001515480"/>
    </source>
</evidence>
<sequence length="214" mass="24348">MQEALFGKAPDPKAQVKKWKQQLRHEQRIVDRQIRGIQREEIKVKTSVKAAVKRGDLSNAKMLAKELVRSRKATNRLYASKATMNSVMMQMENQLAQVKMTGHMQKSAQVMAHMNKLVKVADVQETMQEMQKEMVKAGVIEEMLDDSMEALDDEDAEDAADEEVQKVLEELNVETMAGAQKAPTKQVEQATADEDEDEEEDMASMRERLQQLRG</sequence>
<dbReference type="Proteomes" id="UP001515480">
    <property type="component" value="Unassembled WGS sequence"/>
</dbReference>
<dbReference type="PANTHER" id="PTHR10476">
    <property type="entry name" value="CHARGED MULTIVESICULAR BODY PROTEIN"/>
    <property type="match status" value="1"/>
</dbReference>
<dbReference type="GO" id="GO:0007034">
    <property type="term" value="P:vacuolar transport"/>
    <property type="evidence" value="ECO:0007669"/>
    <property type="project" value="InterPro"/>
</dbReference>
<name>A0AB34J2R1_PRYPA</name>
<evidence type="ECO:0000313" key="2">
    <source>
        <dbReference type="EMBL" id="KAL1511456.1"/>
    </source>
</evidence>
<feature type="region of interest" description="Disordered" evidence="1">
    <location>
        <begin position="173"/>
        <end position="214"/>
    </location>
</feature>